<gene>
    <name evidence="2" type="primary">Cnig_chr_III.g11585</name>
    <name evidence="2" type="ORF">B9Z55_011585</name>
</gene>
<reference evidence="3" key="1">
    <citation type="submission" date="2017-10" db="EMBL/GenBank/DDBJ databases">
        <title>Rapid genome shrinkage in a self-fertile nematode reveals novel sperm competition proteins.</title>
        <authorList>
            <person name="Yin D."/>
            <person name="Schwarz E.M."/>
            <person name="Thomas C.G."/>
            <person name="Felde R.L."/>
            <person name="Korf I.F."/>
            <person name="Cutter A.D."/>
            <person name="Schartner C.M."/>
            <person name="Ralston E.J."/>
            <person name="Meyer B.J."/>
            <person name="Haag E.S."/>
        </authorList>
    </citation>
    <scope>NUCLEOTIDE SEQUENCE [LARGE SCALE GENOMIC DNA]</scope>
    <source>
        <strain evidence="3">JU1422</strain>
    </source>
</reference>
<evidence type="ECO:0000313" key="2">
    <source>
        <dbReference type="EMBL" id="PIC40133.1"/>
    </source>
</evidence>
<evidence type="ECO:0000313" key="3">
    <source>
        <dbReference type="Proteomes" id="UP000230233"/>
    </source>
</evidence>
<organism evidence="2 3">
    <name type="scientific">Caenorhabditis nigoni</name>
    <dbReference type="NCBI Taxonomy" id="1611254"/>
    <lineage>
        <taxon>Eukaryota</taxon>
        <taxon>Metazoa</taxon>
        <taxon>Ecdysozoa</taxon>
        <taxon>Nematoda</taxon>
        <taxon>Chromadorea</taxon>
        <taxon>Rhabditida</taxon>
        <taxon>Rhabditina</taxon>
        <taxon>Rhabditomorpha</taxon>
        <taxon>Rhabditoidea</taxon>
        <taxon>Rhabditidae</taxon>
        <taxon>Peloderinae</taxon>
        <taxon>Caenorhabditis</taxon>
    </lineage>
</organism>
<comment type="caution">
    <text evidence="2">The sequence shown here is derived from an EMBL/GenBank/DDBJ whole genome shotgun (WGS) entry which is preliminary data.</text>
</comment>
<sequence length="135" mass="15195">MEKQRQLRRFGVQAVKSDWRRFSSSNYVPTSSSHGSGEKENSLKPCGVKTPSYVTGRSPTEGGRSFWYKVPNRGWKSSRNGHGASQGRSRDVLGKPKSMEEAPTKFKRRRIAKYAKQMLREETPTTLNAGATEDV</sequence>
<accession>A0A2G5UL01</accession>
<dbReference type="AlphaFoldDB" id="A0A2G5UL01"/>
<proteinExistence type="predicted"/>
<keyword evidence="3" id="KW-1185">Reference proteome</keyword>
<name>A0A2G5UL01_9PELO</name>
<feature type="compositionally biased region" description="Polar residues" evidence="1">
    <location>
        <begin position="22"/>
        <end position="35"/>
    </location>
</feature>
<feature type="compositionally biased region" description="Basic and acidic residues" evidence="1">
    <location>
        <begin position="88"/>
        <end position="104"/>
    </location>
</feature>
<dbReference type="EMBL" id="PDUG01000003">
    <property type="protein sequence ID" value="PIC40133.1"/>
    <property type="molecule type" value="Genomic_DNA"/>
</dbReference>
<protein>
    <submittedName>
        <fullName evidence="2">Uncharacterized protein</fullName>
    </submittedName>
</protein>
<evidence type="ECO:0000256" key="1">
    <source>
        <dbReference type="SAM" id="MobiDB-lite"/>
    </source>
</evidence>
<feature type="region of interest" description="Disordered" evidence="1">
    <location>
        <begin position="21"/>
        <end position="106"/>
    </location>
</feature>
<dbReference type="Proteomes" id="UP000230233">
    <property type="component" value="Chromosome III"/>
</dbReference>